<sequence length="120" mass="13815">MGILSIKKRHKHRLSIQSVFPGLPNRLLIRKKPPAIEKRSKVWVPSLPYVRFSPHTARTKTPKSIPSLFFHLSNPRSNLRSPGAMKWGSFLRLSYVSAWLRPEPRRHSGGRMRVGRPTTT</sequence>
<accession>A0AAW2PRG9</accession>
<dbReference type="AlphaFoldDB" id="A0AAW2PRG9"/>
<organism evidence="1">
    <name type="scientific">Sesamum angustifolium</name>
    <dbReference type="NCBI Taxonomy" id="2727405"/>
    <lineage>
        <taxon>Eukaryota</taxon>
        <taxon>Viridiplantae</taxon>
        <taxon>Streptophyta</taxon>
        <taxon>Embryophyta</taxon>
        <taxon>Tracheophyta</taxon>
        <taxon>Spermatophyta</taxon>
        <taxon>Magnoliopsida</taxon>
        <taxon>eudicotyledons</taxon>
        <taxon>Gunneridae</taxon>
        <taxon>Pentapetalae</taxon>
        <taxon>asterids</taxon>
        <taxon>lamiids</taxon>
        <taxon>Lamiales</taxon>
        <taxon>Pedaliaceae</taxon>
        <taxon>Sesamum</taxon>
    </lineage>
</organism>
<evidence type="ECO:0000313" key="1">
    <source>
        <dbReference type="EMBL" id="KAL0358327.1"/>
    </source>
</evidence>
<comment type="caution">
    <text evidence="1">The sequence shown here is derived from an EMBL/GenBank/DDBJ whole genome shotgun (WGS) entry which is preliminary data.</text>
</comment>
<protein>
    <submittedName>
        <fullName evidence="1">Uncharacterized protein</fullName>
    </submittedName>
</protein>
<dbReference type="EMBL" id="JACGWK010000004">
    <property type="protein sequence ID" value="KAL0358327.1"/>
    <property type="molecule type" value="Genomic_DNA"/>
</dbReference>
<gene>
    <name evidence="1" type="ORF">Sangu_0682100</name>
</gene>
<reference evidence="1" key="2">
    <citation type="journal article" date="2024" name="Plant">
        <title>Genomic evolution and insights into agronomic trait innovations of Sesamum species.</title>
        <authorList>
            <person name="Miao H."/>
            <person name="Wang L."/>
            <person name="Qu L."/>
            <person name="Liu H."/>
            <person name="Sun Y."/>
            <person name="Le M."/>
            <person name="Wang Q."/>
            <person name="Wei S."/>
            <person name="Zheng Y."/>
            <person name="Lin W."/>
            <person name="Duan Y."/>
            <person name="Cao H."/>
            <person name="Xiong S."/>
            <person name="Wang X."/>
            <person name="Wei L."/>
            <person name="Li C."/>
            <person name="Ma Q."/>
            <person name="Ju M."/>
            <person name="Zhao R."/>
            <person name="Li G."/>
            <person name="Mu C."/>
            <person name="Tian Q."/>
            <person name="Mei H."/>
            <person name="Zhang T."/>
            <person name="Gao T."/>
            <person name="Zhang H."/>
        </authorList>
    </citation>
    <scope>NUCLEOTIDE SEQUENCE</scope>
    <source>
        <strain evidence="1">G01</strain>
    </source>
</reference>
<reference evidence="1" key="1">
    <citation type="submission" date="2020-06" db="EMBL/GenBank/DDBJ databases">
        <authorList>
            <person name="Li T."/>
            <person name="Hu X."/>
            <person name="Zhang T."/>
            <person name="Song X."/>
            <person name="Zhang H."/>
            <person name="Dai N."/>
            <person name="Sheng W."/>
            <person name="Hou X."/>
            <person name="Wei L."/>
        </authorList>
    </citation>
    <scope>NUCLEOTIDE SEQUENCE</scope>
    <source>
        <strain evidence="1">G01</strain>
        <tissue evidence="1">Leaf</tissue>
    </source>
</reference>
<proteinExistence type="predicted"/>
<name>A0AAW2PRG9_9LAMI</name>